<accession>A0AAD7VB78</accession>
<feature type="transmembrane region" description="Helical" evidence="1">
    <location>
        <begin position="44"/>
        <end position="63"/>
    </location>
</feature>
<protein>
    <submittedName>
        <fullName evidence="2">Uncharacterized protein</fullName>
    </submittedName>
</protein>
<reference evidence="2 3" key="1">
    <citation type="submission" date="2023-03" db="EMBL/GenBank/DDBJ databases">
        <title>Genome sequence of Lichtheimia ornata CBS 291.66.</title>
        <authorList>
            <person name="Mohabir J.T."/>
            <person name="Shea T.P."/>
            <person name="Kurbessoian T."/>
            <person name="Berby B."/>
            <person name="Fontaine J."/>
            <person name="Livny J."/>
            <person name="Gnirke A."/>
            <person name="Stajich J.E."/>
            <person name="Cuomo C.A."/>
        </authorList>
    </citation>
    <scope>NUCLEOTIDE SEQUENCE [LARGE SCALE GENOMIC DNA]</scope>
    <source>
        <strain evidence="2">CBS 291.66</strain>
    </source>
</reference>
<proteinExistence type="predicted"/>
<dbReference type="AlphaFoldDB" id="A0AAD7VB78"/>
<evidence type="ECO:0000256" key="1">
    <source>
        <dbReference type="SAM" id="Phobius"/>
    </source>
</evidence>
<keyword evidence="1" id="KW-0812">Transmembrane</keyword>
<dbReference type="GeneID" id="83209526"/>
<keyword evidence="1" id="KW-1133">Transmembrane helix</keyword>
<organism evidence="2 3">
    <name type="scientific">Lichtheimia ornata</name>
    <dbReference type="NCBI Taxonomy" id="688661"/>
    <lineage>
        <taxon>Eukaryota</taxon>
        <taxon>Fungi</taxon>
        <taxon>Fungi incertae sedis</taxon>
        <taxon>Mucoromycota</taxon>
        <taxon>Mucoromycotina</taxon>
        <taxon>Mucoromycetes</taxon>
        <taxon>Mucorales</taxon>
        <taxon>Lichtheimiaceae</taxon>
        <taxon>Lichtheimia</taxon>
    </lineage>
</organism>
<comment type="caution">
    <text evidence="2">The sequence shown here is derived from an EMBL/GenBank/DDBJ whole genome shotgun (WGS) entry which is preliminary data.</text>
</comment>
<keyword evidence="1" id="KW-0472">Membrane</keyword>
<dbReference type="RefSeq" id="XP_058347327.1">
    <property type="nucleotide sequence ID" value="XM_058482196.1"/>
</dbReference>
<dbReference type="Proteomes" id="UP001234581">
    <property type="component" value="Unassembled WGS sequence"/>
</dbReference>
<keyword evidence="3" id="KW-1185">Reference proteome</keyword>
<sequence>MANPIALKDDDQHLNLGGSLRSKQAIYDNTRILDHVMDVVVKDTVSMVLGIIYLQVISLLVHYRKIYDIANTGL</sequence>
<evidence type="ECO:0000313" key="2">
    <source>
        <dbReference type="EMBL" id="KAJ8662414.1"/>
    </source>
</evidence>
<evidence type="ECO:0000313" key="3">
    <source>
        <dbReference type="Proteomes" id="UP001234581"/>
    </source>
</evidence>
<name>A0AAD7VB78_9FUNG</name>
<dbReference type="EMBL" id="JARTCD010000005">
    <property type="protein sequence ID" value="KAJ8662414.1"/>
    <property type="molecule type" value="Genomic_DNA"/>
</dbReference>
<gene>
    <name evidence="2" type="ORF">O0I10_002108</name>
</gene>